<evidence type="ECO:0000259" key="3">
    <source>
        <dbReference type="Pfam" id="PF14636"/>
    </source>
</evidence>
<dbReference type="InterPro" id="IPR028084">
    <property type="entry name" value="FNIP_N_dom"/>
</dbReference>
<protein>
    <recommendedName>
        <fullName evidence="3">Folliculin-interacting protein N-terminal domain-containing protein</fullName>
    </recommendedName>
</protein>
<evidence type="ECO:0000256" key="2">
    <source>
        <dbReference type="SAM" id="MobiDB-lite"/>
    </source>
</evidence>
<dbReference type="GO" id="GO:0005737">
    <property type="term" value="C:cytoplasm"/>
    <property type="evidence" value="ECO:0007669"/>
    <property type="project" value="TreeGrafter"/>
</dbReference>
<feature type="compositionally biased region" description="Polar residues" evidence="2">
    <location>
        <begin position="1"/>
        <end position="15"/>
    </location>
</feature>
<keyword evidence="1" id="KW-0175">Coiled coil</keyword>
<feature type="coiled-coil region" evidence="1">
    <location>
        <begin position="1053"/>
        <end position="1083"/>
    </location>
</feature>
<feature type="compositionally biased region" description="Polar residues" evidence="2">
    <location>
        <begin position="691"/>
        <end position="717"/>
    </location>
</feature>
<dbReference type="Pfam" id="PF14636">
    <property type="entry name" value="FNIP_N"/>
    <property type="match status" value="1"/>
</dbReference>
<evidence type="ECO:0000313" key="5">
    <source>
        <dbReference type="Proteomes" id="UP001239445"/>
    </source>
</evidence>
<proteinExistence type="predicted"/>
<dbReference type="PANTHER" id="PTHR21634:SF9">
    <property type="entry name" value="RE13835P"/>
    <property type="match status" value="1"/>
</dbReference>
<feature type="region of interest" description="Disordered" evidence="2">
    <location>
        <begin position="108"/>
        <end position="153"/>
    </location>
</feature>
<evidence type="ECO:0000256" key="1">
    <source>
        <dbReference type="SAM" id="Coils"/>
    </source>
</evidence>
<feature type="region of interest" description="Disordered" evidence="2">
    <location>
        <begin position="985"/>
        <end position="1023"/>
    </location>
</feature>
<dbReference type="GO" id="GO:0051087">
    <property type="term" value="F:protein-folding chaperone binding"/>
    <property type="evidence" value="ECO:0007669"/>
    <property type="project" value="TreeGrafter"/>
</dbReference>
<dbReference type="GO" id="GO:0042030">
    <property type="term" value="F:ATPase inhibitor activity"/>
    <property type="evidence" value="ECO:0007669"/>
    <property type="project" value="TreeGrafter"/>
</dbReference>
<feature type="region of interest" description="Disordered" evidence="2">
    <location>
        <begin position="541"/>
        <end position="565"/>
    </location>
</feature>
<feature type="compositionally biased region" description="Low complexity" evidence="2">
    <location>
        <begin position="126"/>
        <end position="142"/>
    </location>
</feature>
<dbReference type="PANTHER" id="PTHR21634">
    <property type="entry name" value="RE13835P"/>
    <property type="match status" value="1"/>
</dbReference>
<comment type="caution">
    <text evidence="4">The sequence shown here is derived from an EMBL/GenBank/DDBJ whole genome shotgun (WGS) entry which is preliminary data.</text>
</comment>
<dbReference type="AlphaFoldDB" id="A0AAJ0BJD1"/>
<feature type="compositionally biased region" description="Basic residues" evidence="2">
    <location>
        <begin position="541"/>
        <end position="550"/>
    </location>
</feature>
<feature type="compositionally biased region" description="Basic and acidic residues" evidence="2">
    <location>
        <begin position="727"/>
        <end position="742"/>
    </location>
</feature>
<accession>A0AAJ0BJD1</accession>
<dbReference type="Proteomes" id="UP001239445">
    <property type="component" value="Unassembled WGS sequence"/>
</dbReference>
<reference evidence="4" key="1">
    <citation type="submission" date="2023-06" db="EMBL/GenBank/DDBJ databases">
        <title>Genome-scale phylogeny and comparative genomics of the fungal order Sordariales.</title>
        <authorList>
            <consortium name="Lawrence Berkeley National Laboratory"/>
            <person name="Hensen N."/>
            <person name="Bonometti L."/>
            <person name="Westerberg I."/>
            <person name="Brannstrom I.O."/>
            <person name="Guillou S."/>
            <person name="Cros-Aarteil S."/>
            <person name="Calhoun S."/>
            <person name="Haridas S."/>
            <person name="Kuo A."/>
            <person name="Mondo S."/>
            <person name="Pangilinan J."/>
            <person name="Riley R."/>
            <person name="Labutti K."/>
            <person name="Andreopoulos B."/>
            <person name="Lipzen A."/>
            <person name="Chen C."/>
            <person name="Yanf M."/>
            <person name="Daum C."/>
            <person name="Ng V."/>
            <person name="Clum A."/>
            <person name="Steindorff A."/>
            <person name="Ohm R."/>
            <person name="Martin F."/>
            <person name="Silar P."/>
            <person name="Natvig D."/>
            <person name="Lalanne C."/>
            <person name="Gautier V."/>
            <person name="Ament-Velasquez S.L."/>
            <person name="Kruys A."/>
            <person name="Hutchinson M.I."/>
            <person name="Powell A.J."/>
            <person name="Barry K."/>
            <person name="Miller A.N."/>
            <person name="Grigoriev I.V."/>
            <person name="Debuchy R."/>
            <person name="Gladieux P."/>
            <person name="Thoren M.H."/>
            <person name="Johannesson H."/>
        </authorList>
    </citation>
    <scope>NUCLEOTIDE SEQUENCE</scope>
    <source>
        <strain evidence="4">PSN4</strain>
    </source>
</reference>
<feature type="compositionally biased region" description="Polar residues" evidence="2">
    <location>
        <begin position="1009"/>
        <end position="1023"/>
    </location>
</feature>
<feature type="compositionally biased region" description="Polar residues" evidence="2">
    <location>
        <begin position="551"/>
        <end position="561"/>
    </location>
</feature>
<organism evidence="4 5">
    <name type="scientific">Echria macrotheca</name>
    <dbReference type="NCBI Taxonomy" id="438768"/>
    <lineage>
        <taxon>Eukaryota</taxon>
        <taxon>Fungi</taxon>
        <taxon>Dikarya</taxon>
        <taxon>Ascomycota</taxon>
        <taxon>Pezizomycotina</taxon>
        <taxon>Sordariomycetes</taxon>
        <taxon>Sordariomycetidae</taxon>
        <taxon>Sordariales</taxon>
        <taxon>Schizotheciaceae</taxon>
        <taxon>Echria</taxon>
    </lineage>
</organism>
<dbReference type="EMBL" id="MU839828">
    <property type="protein sequence ID" value="KAK1759338.1"/>
    <property type="molecule type" value="Genomic_DNA"/>
</dbReference>
<evidence type="ECO:0000313" key="4">
    <source>
        <dbReference type="EMBL" id="KAK1759338.1"/>
    </source>
</evidence>
<feature type="domain" description="Folliculin-interacting protein N-terminal" evidence="3">
    <location>
        <begin position="10"/>
        <end position="114"/>
    </location>
</feature>
<sequence length="1112" mass="121409">MERPSTTAGSASHYSAQDARRAPMSPRKPSISHVQRPIVIQPDSPKIRQGAFDRRPSVHARSQAYAETEPQRAWREYREELATFSSCIFGNSELMAYKGTSTKVHVVPSDPRTADSSMLGDGRGSIGRSSMRSSRLSQSFSSENIPPTPTVTSRVADRKKVLVTRLFPVPLPIEEDAVSPPGASLEESHGYPFPQSSEELKMRKKKNQPKQKRTPMYAVALVINLPPVSAHATPATTLRSGFRGSGSYNDHDSFPSSLNSNKQSPWTMVGHGHGLDSFETTFGNDAEEQIDAITQHWDIIMRTLNRLQDVVSNTLFILLRQADMSSPDPMPASMPVQIARTSSMSGRRSEDGLPIKPPKSNAKHVTLLPNCLQDNRQIAMEAEVARTRIVAGIRATRVTTGQNRWPIWREEARWVAKWAGGRAQGFFFFNLLTAFLATHLDWLQALSPAQYRRQFFLQQKGKPTDEDNTVPARTIIVSNDKIAARRLIFLLSAFLPASQQLPGIRAHRPSTPASLGPLSHSPPSFVVPILKEESLRRKINRRTGPRRTSHSRNLSMQSQHGRASAVPLTLAHLSMEGRHERRSSDAASIRTAHLPIRGNDLAARKSSAAMTTTIMPETSIPHFSSVHRADVFSSGRPGSSNSMAADDLKRLTREDSAGQASIESGRSSRWGSVISGLWGTRRRDSGAASVKSHTTGDGNVNSPTKPCFSNSQSTKAVSETEAARPGSESREATQDQSPKSRTENAAGLGIDEVGAGTVEPTNITPKVQRTPDPSGAFESPVKTSINIQDGVIDVDVPFPDYVTSFETAVSSPSSSGYLSTPGFGTGFDSFEQSCRISVDGDAPVNVAGWLQHYHPDFILQAVPMQHDIVNQVKASMQAEPAPTWIPNVNLTDQATERWIDVGTALIADTTTFTLKRIRHRRLVKLKPAIDPSLAVAGFAVPAAPAAGTTAAGESIREEFIEEPIFELDEALTYAVERVVAVGDVSKTGSGASSRSTSKRRERRDSTSTQSDGPTPARSSTQLSQDQVQALLGSMMAVEGGQEVPRSQCKAVILSALEEVIKEVADEREKERELETNIEAAMQAPQVRVRGRWEGAVLKEAVRTWLDSVDPRD</sequence>
<feature type="compositionally biased region" description="Basic residues" evidence="2">
    <location>
        <begin position="202"/>
        <end position="213"/>
    </location>
</feature>
<keyword evidence="5" id="KW-1185">Reference proteome</keyword>
<feature type="region of interest" description="Disordered" evidence="2">
    <location>
        <begin position="1"/>
        <end position="71"/>
    </location>
</feature>
<name>A0AAJ0BJD1_9PEZI</name>
<feature type="region of interest" description="Disordered" evidence="2">
    <location>
        <begin position="178"/>
        <end position="213"/>
    </location>
</feature>
<feature type="region of interest" description="Disordered" evidence="2">
    <location>
        <begin position="682"/>
        <end position="776"/>
    </location>
</feature>
<gene>
    <name evidence="4" type="ORF">QBC47DRAFT_371665</name>
</gene>